<protein>
    <submittedName>
        <fullName evidence="3">Uncharacterized protein</fullName>
    </submittedName>
</protein>
<comment type="caution">
    <text evidence="3">The sequence shown here is derived from an EMBL/GenBank/DDBJ whole genome shotgun (WGS) entry which is preliminary data.</text>
</comment>
<organism evidence="3 4">
    <name type="scientific">Luteimicrobium album</name>
    <dbReference type="NCBI Taxonomy" id="1054550"/>
    <lineage>
        <taxon>Bacteria</taxon>
        <taxon>Bacillati</taxon>
        <taxon>Actinomycetota</taxon>
        <taxon>Actinomycetes</taxon>
        <taxon>Micrococcales</taxon>
        <taxon>Luteimicrobium</taxon>
    </lineage>
</organism>
<gene>
    <name evidence="3" type="ORF">GCM10025864_12710</name>
</gene>
<dbReference type="EMBL" id="BSUK01000001">
    <property type="protein sequence ID" value="GMA23512.1"/>
    <property type="molecule type" value="Genomic_DNA"/>
</dbReference>
<name>A0ABQ6HZC3_9MICO</name>
<dbReference type="PANTHER" id="PTHR43376:SF1">
    <property type="entry name" value="OLIGOPEPTIDE TRANSPORT SYSTEM PERMEASE PROTEIN"/>
    <property type="match status" value="1"/>
</dbReference>
<dbReference type="Proteomes" id="UP001157091">
    <property type="component" value="Unassembled WGS sequence"/>
</dbReference>
<feature type="region of interest" description="Disordered" evidence="1">
    <location>
        <begin position="133"/>
        <end position="168"/>
    </location>
</feature>
<keyword evidence="4" id="KW-1185">Reference proteome</keyword>
<feature type="compositionally biased region" description="Low complexity" evidence="1">
    <location>
        <begin position="135"/>
        <end position="168"/>
    </location>
</feature>
<evidence type="ECO:0000256" key="2">
    <source>
        <dbReference type="SAM" id="Phobius"/>
    </source>
</evidence>
<proteinExistence type="predicted"/>
<evidence type="ECO:0000256" key="1">
    <source>
        <dbReference type="SAM" id="MobiDB-lite"/>
    </source>
</evidence>
<keyword evidence="2" id="KW-1133">Transmembrane helix</keyword>
<keyword evidence="2" id="KW-0472">Membrane</keyword>
<sequence>MRYYLRKLAFYAFAGWIAITLNFLLPRMVKGDPVQVVLAKAQRLAPLPASARHALELQFGQTHDSLLVQYWHYLGSIFTGNFGLSVTYYPSPVSHIVASALPWTVVLVGLSTIISYVVGQLLGSYVGWRRGAGLTGSSRSRRSCPPSRTSGSRSSSSTSSGSRCSGSP</sequence>
<feature type="transmembrane region" description="Helical" evidence="2">
    <location>
        <begin position="70"/>
        <end position="89"/>
    </location>
</feature>
<feature type="transmembrane region" description="Helical" evidence="2">
    <location>
        <begin position="7"/>
        <end position="25"/>
    </location>
</feature>
<accession>A0ABQ6HZC3</accession>
<dbReference type="PANTHER" id="PTHR43376">
    <property type="entry name" value="OLIGOPEPTIDE TRANSPORT SYSTEM PERMEASE PROTEIN"/>
    <property type="match status" value="1"/>
</dbReference>
<keyword evidence="2" id="KW-0812">Transmembrane</keyword>
<evidence type="ECO:0000313" key="3">
    <source>
        <dbReference type="EMBL" id="GMA23512.1"/>
    </source>
</evidence>
<evidence type="ECO:0000313" key="4">
    <source>
        <dbReference type="Proteomes" id="UP001157091"/>
    </source>
</evidence>
<reference evidence="4" key="1">
    <citation type="journal article" date="2019" name="Int. J. Syst. Evol. Microbiol.">
        <title>The Global Catalogue of Microorganisms (GCM) 10K type strain sequencing project: providing services to taxonomists for standard genome sequencing and annotation.</title>
        <authorList>
            <consortium name="The Broad Institute Genomics Platform"/>
            <consortium name="The Broad Institute Genome Sequencing Center for Infectious Disease"/>
            <person name="Wu L."/>
            <person name="Ma J."/>
        </authorList>
    </citation>
    <scope>NUCLEOTIDE SEQUENCE [LARGE SCALE GENOMIC DNA]</scope>
    <source>
        <strain evidence="4">NBRC 106348</strain>
    </source>
</reference>
<feature type="transmembrane region" description="Helical" evidence="2">
    <location>
        <begin position="96"/>
        <end position="118"/>
    </location>
</feature>